<dbReference type="EMBL" id="PVOB01000012">
    <property type="protein sequence ID" value="PRO96111.1"/>
    <property type="molecule type" value="Genomic_DNA"/>
</dbReference>
<protein>
    <submittedName>
        <fullName evidence="3">Uncharacterized protein</fullName>
    </submittedName>
</protein>
<evidence type="ECO:0000313" key="3">
    <source>
        <dbReference type="EMBL" id="RMW54237.1"/>
    </source>
</evidence>
<proteinExistence type="predicted"/>
<reference evidence="1 4" key="1">
    <citation type="submission" date="2018-03" db="EMBL/GenBank/DDBJ databases">
        <title>Draft Genome Sequences of six Lactobacillus pentosus Strains Isolated from Brines of Traditionally Fermented Spanish-Style Green Table Olives.</title>
        <authorList>
            <person name="Calero-Delgado B."/>
            <person name="Martin-Platero A.M."/>
            <person name="Perez-Pulido A.J."/>
            <person name="Benitez-Cabello A."/>
            <person name="Casimiro-Soriguer C.S."/>
            <person name="Martinez-Bueno M."/>
            <person name="Arroyo-Lopez F.N."/>
            <person name="Rodriguez-Gomez F."/>
            <person name="Bautista-Gallego J."/>
            <person name="Garrido-Fernandez A."/>
            <person name="Jimenez-Diaz R."/>
        </authorList>
    </citation>
    <scope>NUCLEOTIDE SEQUENCE [LARGE SCALE GENOMIC DNA]</scope>
    <source>
        <strain evidence="1 4">IG2</strain>
    </source>
</reference>
<dbReference type="Proteomes" id="UP000276249">
    <property type="component" value="Unassembled WGS sequence"/>
</dbReference>
<comment type="caution">
    <text evidence="3">The sequence shown here is derived from an EMBL/GenBank/DDBJ whole genome shotgun (WGS) entry which is preliminary data.</text>
</comment>
<dbReference type="Proteomes" id="UP000238378">
    <property type="component" value="Unassembled WGS sequence"/>
</dbReference>
<accession>A0A2S9VUT8</accession>
<gene>
    <name evidence="1" type="ORF">C6Y08_01070</name>
    <name evidence="3" type="ORF">D6U17_09920</name>
    <name evidence="2" type="ORF">D6U18_04995</name>
</gene>
<organism evidence="3 6">
    <name type="scientific">Lactiplantibacillus pentosus</name>
    <name type="common">Lactobacillus pentosus</name>
    <dbReference type="NCBI Taxonomy" id="1589"/>
    <lineage>
        <taxon>Bacteria</taxon>
        <taxon>Bacillati</taxon>
        <taxon>Bacillota</taxon>
        <taxon>Bacilli</taxon>
        <taxon>Lactobacillales</taxon>
        <taxon>Lactobacillaceae</taxon>
        <taxon>Lactiplantibacillus</taxon>
    </lineage>
</organism>
<dbReference type="EMBL" id="RDCJ01000051">
    <property type="protein sequence ID" value="RMW49784.1"/>
    <property type="molecule type" value="Genomic_DNA"/>
</dbReference>
<evidence type="ECO:0000313" key="2">
    <source>
        <dbReference type="EMBL" id="RMW49784.1"/>
    </source>
</evidence>
<evidence type="ECO:0000313" key="1">
    <source>
        <dbReference type="EMBL" id="PRO96111.1"/>
    </source>
</evidence>
<keyword evidence="4" id="KW-1185">Reference proteome</keyword>
<reference evidence="5 6" key="2">
    <citation type="submission" date="2018-10" db="EMBL/GenBank/DDBJ databases">
        <title>Genome sequences of five Lactobacillus pentosus strains isolated from brines of traditionally fermented spanish-style green table olives and differences between them.</title>
        <authorList>
            <person name="Jimenez Diaz R."/>
        </authorList>
    </citation>
    <scope>NUCLEOTIDE SEQUENCE [LARGE SCALE GENOMIC DNA]</scope>
    <source>
        <strain evidence="2 5">IG10</strain>
        <strain evidence="3 6">IG8</strain>
    </source>
</reference>
<dbReference type="EMBL" id="RDCL01000060">
    <property type="protein sequence ID" value="RMW54237.1"/>
    <property type="molecule type" value="Genomic_DNA"/>
</dbReference>
<dbReference type="AlphaFoldDB" id="A0A2S9VUT8"/>
<name>A0A2S9VUT8_LACPE</name>
<evidence type="ECO:0000313" key="4">
    <source>
        <dbReference type="Proteomes" id="UP000238378"/>
    </source>
</evidence>
<dbReference type="RefSeq" id="WP_105922208.1">
    <property type="nucleotide sequence ID" value="NZ_CP077099.1"/>
</dbReference>
<sequence>MGLNDVLYRRQYKIQTEPSVPPLDLKQLKTLGLWINPIKGHYVVTLTSDKDPNNDIATFTTNFKKITQLASTDFKIEPQFGPFTLQNAVDSPWF</sequence>
<evidence type="ECO:0000313" key="6">
    <source>
        <dbReference type="Proteomes" id="UP000281061"/>
    </source>
</evidence>
<dbReference type="Proteomes" id="UP000281061">
    <property type="component" value="Unassembled WGS sequence"/>
</dbReference>
<evidence type="ECO:0000313" key="5">
    <source>
        <dbReference type="Proteomes" id="UP000276249"/>
    </source>
</evidence>